<dbReference type="BioCyc" id="LINT1001599:G11K9-4001-MONOMER"/>
<organism evidence="1 2">
    <name type="scientific">Leptospira interrogans serovar Grippotyphosa str. LT2186</name>
    <dbReference type="NCBI Taxonomy" id="1001599"/>
    <lineage>
        <taxon>Bacteria</taxon>
        <taxon>Pseudomonadati</taxon>
        <taxon>Spirochaetota</taxon>
        <taxon>Spirochaetia</taxon>
        <taxon>Leptospirales</taxon>
        <taxon>Leptospiraceae</taxon>
        <taxon>Leptospira</taxon>
    </lineage>
</organism>
<sequence length="121" mass="14341">MQIAEAFMKKDKVLRFLEILKKSDRSQVRKFIGKENYIDWSKIITVPFEKELDIFNTYKINHSSTVYILSRSIEFNEKHFNLRDAIYEIIGREITSIISILPGKLALYESESQFSGFLIRR</sequence>
<accession>M3I3Y9</accession>
<reference evidence="1 2" key="1">
    <citation type="submission" date="2013-02" db="EMBL/GenBank/DDBJ databases">
        <authorList>
            <person name="Harkins D.M."/>
            <person name="Durkin A.S."/>
            <person name="Brinkac L.M."/>
            <person name="Haft D.H."/>
            <person name="Selengut J.D."/>
            <person name="Sanka R."/>
            <person name="DePew J."/>
            <person name="Purushe J."/>
            <person name="Tulsiani S.M."/>
            <person name="Graham G.C."/>
            <person name="Burns M.-A."/>
            <person name="Dohnt M.F."/>
            <person name="Smythe L.D."/>
            <person name="McKay D.B."/>
            <person name="Craig S.B."/>
            <person name="Vinetz J.M."/>
            <person name="Sutton G.G."/>
            <person name="Nierman W.C."/>
            <person name="Fouts D.E."/>
        </authorList>
    </citation>
    <scope>NUCLEOTIDE SEQUENCE [LARGE SCALE GENOMIC DNA]</scope>
    <source>
        <strain evidence="1 2">LT2186</strain>
    </source>
</reference>
<gene>
    <name evidence="1" type="ORF">LEP1GSC151_2149</name>
</gene>
<evidence type="ECO:0000313" key="1">
    <source>
        <dbReference type="EMBL" id="EMG10126.1"/>
    </source>
</evidence>
<dbReference type="EMBL" id="AFME02000276">
    <property type="protein sequence ID" value="EMG10126.1"/>
    <property type="molecule type" value="Genomic_DNA"/>
</dbReference>
<dbReference type="Proteomes" id="UP000011776">
    <property type="component" value="Unassembled WGS sequence"/>
</dbReference>
<proteinExistence type="predicted"/>
<name>M3I3Y9_LEPIR</name>
<dbReference type="AlphaFoldDB" id="M3I3Y9"/>
<protein>
    <submittedName>
        <fullName evidence="1">Uncharacterized protein</fullName>
    </submittedName>
</protein>
<evidence type="ECO:0000313" key="2">
    <source>
        <dbReference type="Proteomes" id="UP000011776"/>
    </source>
</evidence>
<comment type="caution">
    <text evidence="1">The sequence shown here is derived from an EMBL/GenBank/DDBJ whole genome shotgun (WGS) entry which is preliminary data.</text>
</comment>